<dbReference type="Pfam" id="PF21363">
    <property type="entry name" value="TRAF3_RING"/>
    <property type="match status" value="1"/>
</dbReference>
<evidence type="ECO:0000259" key="7">
    <source>
        <dbReference type="PROSITE" id="PS50003"/>
    </source>
</evidence>
<dbReference type="SMART" id="SM00184">
    <property type="entry name" value="RING"/>
    <property type="match status" value="1"/>
</dbReference>
<dbReference type="SUPFAM" id="SSF57850">
    <property type="entry name" value="RING/U-box"/>
    <property type="match status" value="1"/>
</dbReference>
<dbReference type="InterPro" id="IPR001849">
    <property type="entry name" value="PH_domain"/>
</dbReference>
<accession>A0A9W9YKQ7</accession>
<feature type="domain" description="RING-type" evidence="8">
    <location>
        <begin position="53"/>
        <end position="111"/>
    </location>
</feature>
<dbReference type="SMART" id="SM00233">
    <property type="entry name" value="PH"/>
    <property type="match status" value="1"/>
</dbReference>
<feature type="zinc finger region" description="TRAF-type" evidence="4">
    <location>
        <begin position="152"/>
        <end position="202"/>
    </location>
</feature>
<dbReference type="PROSITE" id="PS00518">
    <property type="entry name" value="ZF_RING_1"/>
    <property type="match status" value="1"/>
</dbReference>
<dbReference type="GO" id="GO:0031625">
    <property type="term" value="F:ubiquitin protein ligase binding"/>
    <property type="evidence" value="ECO:0007669"/>
    <property type="project" value="TreeGrafter"/>
</dbReference>
<evidence type="ECO:0000256" key="1">
    <source>
        <dbReference type="ARBA" id="ARBA00022723"/>
    </source>
</evidence>
<dbReference type="GO" id="GO:0005164">
    <property type="term" value="F:tumor necrosis factor receptor binding"/>
    <property type="evidence" value="ECO:0007669"/>
    <property type="project" value="TreeGrafter"/>
</dbReference>
<keyword evidence="11" id="KW-1185">Reference proteome</keyword>
<evidence type="ECO:0000256" key="2">
    <source>
        <dbReference type="ARBA" id="ARBA00022771"/>
    </source>
</evidence>
<comment type="caution">
    <text evidence="10">The sequence shown here is derived from an EMBL/GenBank/DDBJ whole genome shotgun (WGS) entry which is preliminary data.</text>
</comment>
<dbReference type="InterPro" id="IPR011993">
    <property type="entry name" value="PH-like_dom_sf"/>
</dbReference>
<dbReference type="Proteomes" id="UP001163046">
    <property type="component" value="Unassembled WGS sequence"/>
</dbReference>
<dbReference type="GO" id="GO:0043122">
    <property type="term" value="P:regulation of canonical NF-kappaB signal transduction"/>
    <property type="evidence" value="ECO:0007669"/>
    <property type="project" value="TreeGrafter"/>
</dbReference>
<feature type="coiled-coil region" evidence="5">
    <location>
        <begin position="294"/>
        <end position="328"/>
    </location>
</feature>
<dbReference type="EMBL" id="MU827326">
    <property type="protein sequence ID" value="KAJ7355995.1"/>
    <property type="molecule type" value="Genomic_DNA"/>
</dbReference>
<feature type="compositionally biased region" description="Basic and acidic residues" evidence="6">
    <location>
        <begin position="438"/>
        <end position="454"/>
    </location>
</feature>
<evidence type="ECO:0000313" key="10">
    <source>
        <dbReference type="EMBL" id="KAJ7355995.1"/>
    </source>
</evidence>
<organism evidence="10 11">
    <name type="scientific">Desmophyllum pertusum</name>
    <dbReference type="NCBI Taxonomy" id="174260"/>
    <lineage>
        <taxon>Eukaryota</taxon>
        <taxon>Metazoa</taxon>
        <taxon>Cnidaria</taxon>
        <taxon>Anthozoa</taxon>
        <taxon>Hexacorallia</taxon>
        <taxon>Scleractinia</taxon>
        <taxon>Caryophylliina</taxon>
        <taxon>Caryophylliidae</taxon>
        <taxon>Desmophyllum</taxon>
    </lineage>
</organism>
<feature type="domain" description="TRAF-type" evidence="9">
    <location>
        <begin position="209"/>
        <end position="257"/>
    </location>
</feature>
<dbReference type="GO" id="GO:0008270">
    <property type="term" value="F:zinc ion binding"/>
    <property type="evidence" value="ECO:0007669"/>
    <property type="project" value="UniProtKB-KW"/>
</dbReference>
<feature type="domain" description="PH" evidence="7">
    <location>
        <begin position="755"/>
        <end position="848"/>
    </location>
</feature>
<protein>
    <submittedName>
        <fullName evidence="10">TNF receptor-associated factor 4</fullName>
    </submittedName>
</protein>
<dbReference type="InterPro" id="IPR049440">
    <property type="entry name" value="TRAF3/5_RING"/>
</dbReference>
<dbReference type="PANTHER" id="PTHR10131:SF94">
    <property type="entry name" value="TNF RECEPTOR-ASSOCIATED FACTOR 4"/>
    <property type="match status" value="1"/>
</dbReference>
<dbReference type="OrthoDB" id="5977395at2759"/>
<dbReference type="Pfam" id="PF00169">
    <property type="entry name" value="PH"/>
    <property type="match status" value="1"/>
</dbReference>
<gene>
    <name evidence="10" type="primary">TRAF4_8</name>
    <name evidence="10" type="ORF">OS493_027390</name>
</gene>
<dbReference type="Gene3D" id="2.30.29.30">
    <property type="entry name" value="Pleckstrin-homology domain (PH domain)/Phosphotyrosine-binding domain (PTB)"/>
    <property type="match status" value="1"/>
</dbReference>
<dbReference type="PANTHER" id="PTHR10131">
    <property type="entry name" value="TNF RECEPTOR ASSOCIATED FACTOR"/>
    <property type="match status" value="1"/>
</dbReference>
<dbReference type="Gene3D" id="3.30.40.10">
    <property type="entry name" value="Zinc/RING finger domain, C3HC4 (zinc finger)"/>
    <property type="match status" value="3"/>
</dbReference>
<keyword evidence="3 4" id="KW-0862">Zinc</keyword>
<feature type="domain" description="TRAF-type" evidence="9">
    <location>
        <begin position="152"/>
        <end position="202"/>
    </location>
</feature>
<dbReference type="PROSITE" id="PS50145">
    <property type="entry name" value="ZF_TRAF"/>
    <property type="match status" value="2"/>
</dbReference>
<evidence type="ECO:0000256" key="5">
    <source>
        <dbReference type="SAM" id="Coils"/>
    </source>
</evidence>
<keyword evidence="1 4" id="KW-0479">Metal-binding</keyword>
<proteinExistence type="predicted"/>
<evidence type="ECO:0000259" key="9">
    <source>
        <dbReference type="PROSITE" id="PS50145"/>
    </source>
</evidence>
<dbReference type="FunFam" id="3.30.40.10:FF:000121">
    <property type="entry name" value="TNF receptor-associated factor"/>
    <property type="match status" value="1"/>
</dbReference>
<evidence type="ECO:0000256" key="3">
    <source>
        <dbReference type="ARBA" id="ARBA00022833"/>
    </source>
</evidence>
<dbReference type="SUPFAM" id="SSF49599">
    <property type="entry name" value="TRAF domain-like"/>
    <property type="match status" value="2"/>
</dbReference>
<keyword evidence="10" id="KW-0675">Receptor</keyword>
<dbReference type="Pfam" id="PF02176">
    <property type="entry name" value="zf-TRAF"/>
    <property type="match status" value="1"/>
</dbReference>
<feature type="region of interest" description="Disordered" evidence="6">
    <location>
        <begin position="436"/>
        <end position="495"/>
    </location>
</feature>
<dbReference type="PROSITE" id="PS50003">
    <property type="entry name" value="PH_DOMAIN"/>
    <property type="match status" value="1"/>
</dbReference>
<evidence type="ECO:0000313" key="11">
    <source>
        <dbReference type="Proteomes" id="UP001163046"/>
    </source>
</evidence>
<dbReference type="InterPro" id="IPR017907">
    <property type="entry name" value="Znf_RING_CS"/>
</dbReference>
<keyword evidence="5" id="KW-0175">Coiled coil</keyword>
<dbReference type="AlphaFoldDB" id="A0A9W9YKQ7"/>
<dbReference type="InterPro" id="IPR001841">
    <property type="entry name" value="Znf_RING"/>
</dbReference>
<dbReference type="InterPro" id="IPR013083">
    <property type="entry name" value="Znf_RING/FYVE/PHD"/>
</dbReference>
<evidence type="ECO:0000259" key="8">
    <source>
        <dbReference type="PROSITE" id="PS50089"/>
    </source>
</evidence>
<evidence type="ECO:0000256" key="4">
    <source>
        <dbReference type="PROSITE-ProRule" id="PRU00207"/>
    </source>
</evidence>
<dbReference type="SUPFAM" id="SSF50729">
    <property type="entry name" value="PH domain-like"/>
    <property type="match status" value="1"/>
</dbReference>
<sequence>MAEGGFLGYLDPYEELEDLEIRAFHRLELEDKPIQFGGHDFVFVDGLSAGQTCSICLLAMRNPVQTICGHRFCESCLKGTFTSRISEPLTDRYNLFRPNRRGRDQVCPHDRNPIPEYGGFFRDVAWERDILSLRVKCKKTERGCDWTGQLRHYEEHFTLCEYEDVTCAACEEVLQRRFLQTHTTSECDKRIVQCEYCDKEFEFWCTEIHKGDQCTRFPLDCPQKCGVQIPREEMESHVKDDCMMTMVVCPYERAGCTFHDTKSNLTTHLEVSTEEHLNKTWSMLLKTKERLYELEAIEDQNVTLKKDLAELQKQFEEVKHTAAKGQQAISSLNHLLGAKNDPSEGSPEKKFEPRVLFTSHHSSVRGKERQLCGCDCEEDDAASSRIFFDRDEGNSSGKQDRQDTLIVMEITTGRRPTADPKPELKAGASYLSEYVASESEKQLSPKSTAEEKPKTPQLVWHQPRSRRAQVSLEQQPYEGTHRLSTRTESQGSLSSSLDSLEGTIFLKREGTVIDMTIYRQEGSRGAKRNPRSAKFPSISRKRNSLKCLPPIYEIDEDCEEVAILDAKDKHNLQAGRLGKVCRDYDDKCYQVNAIVPYGEHWEVNQTRKQQQKYREFPAQDRNETCGYHKRHLGRNSSVNSPHAERNNQMVFPDFFPPGMHVHCAQNALPEASKGLYMKIMQVEAELKHATNICKTNKTTSNNSSYKQQNWMQFFDFYTDEILHIDEEKSVPPSTKRKSQIMPSSHITEVLANQELSQMSGYLKYKKGWHGWKKLWFMLKDNVLYGYKASSVMTHETLPVLRCQIERSGKEGDYCSFKLKQKDIPSVVFKADDEISGRRWIQELKKTQQIE</sequence>
<dbReference type="PROSITE" id="PS50089">
    <property type="entry name" value="ZF_RING_2"/>
    <property type="match status" value="1"/>
</dbReference>
<evidence type="ECO:0000256" key="6">
    <source>
        <dbReference type="SAM" id="MobiDB-lite"/>
    </source>
</evidence>
<feature type="zinc finger region" description="TRAF-type" evidence="4">
    <location>
        <begin position="209"/>
        <end position="257"/>
    </location>
</feature>
<reference evidence="10" key="1">
    <citation type="submission" date="2023-01" db="EMBL/GenBank/DDBJ databases">
        <title>Genome assembly of the deep-sea coral Lophelia pertusa.</title>
        <authorList>
            <person name="Herrera S."/>
            <person name="Cordes E."/>
        </authorList>
    </citation>
    <scope>NUCLEOTIDE SEQUENCE</scope>
    <source>
        <strain evidence="10">USNM1676648</strain>
        <tissue evidence="10">Polyp</tissue>
    </source>
</reference>
<name>A0A9W9YKQ7_9CNID</name>
<dbReference type="InterPro" id="IPR001293">
    <property type="entry name" value="Znf_TRAF"/>
</dbReference>
<keyword evidence="2 4" id="KW-0863">Zinc-finger</keyword>